<dbReference type="Proteomes" id="UP001367676">
    <property type="component" value="Unassembled WGS sequence"/>
</dbReference>
<evidence type="ECO:0000313" key="1">
    <source>
        <dbReference type="EMBL" id="KAK7595313.1"/>
    </source>
</evidence>
<protein>
    <submittedName>
        <fullName evidence="1">Uncharacterized protein</fullName>
    </submittedName>
</protein>
<proteinExistence type="predicted"/>
<organism evidence="1 2">
    <name type="scientific">Parthenolecanium corni</name>
    <dbReference type="NCBI Taxonomy" id="536013"/>
    <lineage>
        <taxon>Eukaryota</taxon>
        <taxon>Metazoa</taxon>
        <taxon>Ecdysozoa</taxon>
        <taxon>Arthropoda</taxon>
        <taxon>Hexapoda</taxon>
        <taxon>Insecta</taxon>
        <taxon>Pterygota</taxon>
        <taxon>Neoptera</taxon>
        <taxon>Paraneoptera</taxon>
        <taxon>Hemiptera</taxon>
        <taxon>Sternorrhyncha</taxon>
        <taxon>Coccoidea</taxon>
        <taxon>Coccidae</taxon>
        <taxon>Parthenolecanium</taxon>
    </lineage>
</organism>
<dbReference type="AlphaFoldDB" id="A0AAN9TKS3"/>
<comment type="caution">
    <text evidence="1">The sequence shown here is derived from an EMBL/GenBank/DDBJ whole genome shotgun (WGS) entry which is preliminary data.</text>
</comment>
<reference evidence="1 2" key="1">
    <citation type="submission" date="2024-03" db="EMBL/GenBank/DDBJ databases">
        <title>Adaptation during the transition from Ophiocordyceps entomopathogen to insect associate is accompanied by gene loss and intensified selection.</title>
        <authorList>
            <person name="Ward C.M."/>
            <person name="Onetto C.A."/>
            <person name="Borneman A.R."/>
        </authorList>
    </citation>
    <scope>NUCLEOTIDE SEQUENCE [LARGE SCALE GENOMIC DNA]</scope>
    <source>
        <strain evidence="1">AWRI1</strain>
        <tissue evidence="1">Single Adult Female</tissue>
    </source>
</reference>
<accession>A0AAN9TKS3</accession>
<dbReference type="EMBL" id="JBBCAQ010000018">
    <property type="protein sequence ID" value="KAK7595313.1"/>
    <property type="molecule type" value="Genomic_DNA"/>
</dbReference>
<name>A0AAN9TKS3_9HEMI</name>
<gene>
    <name evidence="1" type="ORF">V9T40_013138</name>
</gene>
<sequence length="125" mass="14263">MMLPSREAPIQISARPVPSEISALFCIFSGFSLRCSGFKSDHKLHVNCLNFRLEVSFFVQLSQFSSSCLNFRLDVSFFVQLEIQPSLKSSWKSSHGNEIHIQEFHPTAQITSSIFENLRIQFTCT</sequence>
<keyword evidence="2" id="KW-1185">Reference proteome</keyword>
<evidence type="ECO:0000313" key="2">
    <source>
        <dbReference type="Proteomes" id="UP001367676"/>
    </source>
</evidence>